<keyword evidence="6 8" id="KW-0807">Transducer</keyword>
<evidence type="ECO:0000256" key="9">
    <source>
        <dbReference type="SAM" id="Phobius"/>
    </source>
</evidence>
<reference evidence="13" key="1">
    <citation type="submission" date="2016-10" db="EMBL/GenBank/DDBJ databases">
        <authorList>
            <person name="Varghese N."/>
            <person name="Submissions S."/>
        </authorList>
    </citation>
    <scope>NUCLEOTIDE SEQUENCE [LARGE SCALE GENOMIC DNA]</scope>
    <source>
        <strain evidence="13">DSM 4771</strain>
    </source>
</reference>
<dbReference type="PROSITE" id="PS50885">
    <property type="entry name" value="HAMP"/>
    <property type="match status" value="1"/>
</dbReference>
<organism evidence="12 13">
    <name type="scientific">Salimicrobium halophilum</name>
    <dbReference type="NCBI Taxonomy" id="86666"/>
    <lineage>
        <taxon>Bacteria</taxon>
        <taxon>Bacillati</taxon>
        <taxon>Bacillota</taxon>
        <taxon>Bacilli</taxon>
        <taxon>Bacillales</taxon>
        <taxon>Bacillaceae</taxon>
        <taxon>Salimicrobium</taxon>
    </lineage>
</organism>
<dbReference type="SMART" id="SM00304">
    <property type="entry name" value="HAMP"/>
    <property type="match status" value="1"/>
</dbReference>
<dbReference type="SUPFAM" id="SSF58104">
    <property type="entry name" value="Methyl-accepting chemotaxis protein (MCP) signaling domain"/>
    <property type="match status" value="1"/>
</dbReference>
<keyword evidence="5 9" id="KW-0472">Membrane</keyword>
<evidence type="ECO:0000256" key="5">
    <source>
        <dbReference type="ARBA" id="ARBA00023136"/>
    </source>
</evidence>
<dbReference type="InterPro" id="IPR003660">
    <property type="entry name" value="HAMP_dom"/>
</dbReference>
<dbReference type="Gene3D" id="1.10.287.950">
    <property type="entry name" value="Methyl-accepting chemotaxis protein"/>
    <property type="match status" value="1"/>
</dbReference>
<evidence type="ECO:0000313" key="12">
    <source>
        <dbReference type="EMBL" id="SDJ34047.1"/>
    </source>
</evidence>
<feature type="transmembrane region" description="Helical" evidence="9">
    <location>
        <begin position="196"/>
        <end position="218"/>
    </location>
</feature>
<dbReference type="SMART" id="SM01049">
    <property type="entry name" value="Cache_2"/>
    <property type="match status" value="1"/>
</dbReference>
<keyword evidence="2" id="KW-1003">Cell membrane</keyword>
<proteinExistence type="inferred from homology"/>
<name>A0A1G8SXS1_9BACI</name>
<comment type="similarity">
    <text evidence="7">Belongs to the methyl-accepting chemotaxis (MCP) protein family.</text>
</comment>
<comment type="subcellular location">
    <subcellularLocation>
        <location evidence="1">Cell membrane</location>
        <topology evidence="1">Multi-pass membrane protein</topology>
    </subcellularLocation>
</comment>
<dbReference type="InterPro" id="IPR004089">
    <property type="entry name" value="MCPsignal_dom"/>
</dbReference>
<dbReference type="EMBL" id="FNEV01000004">
    <property type="protein sequence ID" value="SDJ34047.1"/>
    <property type="molecule type" value="Genomic_DNA"/>
</dbReference>
<feature type="domain" description="HAMP" evidence="11">
    <location>
        <begin position="220"/>
        <end position="273"/>
    </location>
</feature>
<feature type="transmembrane region" description="Helical" evidence="9">
    <location>
        <begin position="9"/>
        <end position="29"/>
    </location>
</feature>
<dbReference type="PROSITE" id="PS50111">
    <property type="entry name" value="CHEMOTAXIS_TRANSDUC_2"/>
    <property type="match status" value="1"/>
</dbReference>
<dbReference type="RefSeq" id="WP_093193336.1">
    <property type="nucleotide sequence ID" value="NZ_FNEV01000004.1"/>
</dbReference>
<dbReference type="InterPro" id="IPR033480">
    <property type="entry name" value="sCache_2"/>
</dbReference>
<evidence type="ECO:0000256" key="2">
    <source>
        <dbReference type="ARBA" id="ARBA00022475"/>
    </source>
</evidence>
<keyword evidence="3 9" id="KW-0812">Transmembrane</keyword>
<evidence type="ECO:0000256" key="1">
    <source>
        <dbReference type="ARBA" id="ARBA00004651"/>
    </source>
</evidence>
<dbReference type="Proteomes" id="UP000199225">
    <property type="component" value="Unassembled WGS sequence"/>
</dbReference>
<evidence type="ECO:0000256" key="7">
    <source>
        <dbReference type="ARBA" id="ARBA00029447"/>
    </source>
</evidence>
<evidence type="ECO:0000256" key="8">
    <source>
        <dbReference type="PROSITE-ProRule" id="PRU00284"/>
    </source>
</evidence>
<dbReference type="GO" id="GO:0007165">
    <property type="term" value="P:signal transduction"/>
    <property type="evidence" value="ECO:0007669"/>
    <property type="project" value="UniProtKB-KW"/>
</dbReference>
<dbReference type="Gene3D" id="3.30.450.20">
    <property type="entry name" value="PAS domain"/>
    <property type="match status" value="1"/>
</dbReference>
<dbReference type="CDD" id="cd06225">
    <property type="entry name" value="HAMP"/>
    <property type="match status" value="1"/>
</dbReference>
<evidence type="ECO:0000256" key="6">
    <source>
        <dbReference type="ARBA" id="ARBA00023224"/>
    </source>
</evidence>
<sequence>MFTSIRGKIIALTLLILIIPVAIIGFTSYETSKAHMDELGETNLKNNVKTTISLIESLQNSVQEGAMTETQAKEEAKEIMLGEMQGDGTRPIDTNVDLGENGYPFVMNENGDLLAHPSLEGDNLMGVEDENGNDVGQIIVDGALEGDGFSKYSWALPGNPDQSAPKIIYAEQESEWGWIVASGSYMMDFNSGANQVLTMQLIIGALAIIIGGGAIWIFSGKLTRPIRTLSERSRELADGDFREEDLPVTSRDEIGDLTMHFNQMKQSLVGLVQSIQRSSEQVAAASEELHANSEENAQAAEQVAVAIQEVAAGADTQLNHTQESTEGMTMIAEEMKQFQTDMNKLSESSRETADVSKKGEASIEEALKQMVMIQEHSGTTTETMQHLDEKSREIGKIISIITDISDQTNLLALNAAIEAARAGEHGKGFAVVAEEVRKLAEQSNHSAKDILGLVEDMQAQTKEAVQSTEEGNKAITSGVETVEEAKESFQKITDDIETIAGNMQEMTTSIDVLTSRTSDIQESFQTVHSVSEAAAGQSQNVASISEEQTASVEEISSTSETLAGEANKLQEQAARFKI</sequence>
<dbReference type="SMART" id="SM00283">
    <property type="entry name" value="MA"/>
    <property type="match status" value="1"/>
</dbReference>
<keyword evidence="13" id="KW-1185">Reference proteome</keyword>
<dbReference type="AlphaFoldDB" id="A0A1G8SXS1"/>
<accession>A0A1G8SXS1</accession>
<dbReference type="OrthoDB" id="9810264at2"/>
<dbReference type="CDD" id="cd11386">
    <property type="entry name" value="MCP_signal"/>
    <property type="match status" value="1"/>
</dbReference>
<dbReference type="PANTHER" id="PTHR32089">
    <property type="entry name" value="METHYL-ACCEPTING CHEMOTAXIS PROTEIN MCPB"/>
    <property type="match status" value="1"/>
</dbReference>
<dbReference type="GO" id="GO:0005886">
    <property type="term" value="C:plasma membrane"/>
    <property type="evidence" value="ECO:0007669"/>
    <property type="project" value="UniProtKB-SubCell"/>
</dbReference>
<protein>
    <submittedName>
        <fullName evidence="12">Methyl-accepting chemotaxis sensory transducer with Cache sensor</fullName>
    </submittedName>
</protein>
<dbReference type="PANTHER" id="PTHR32089:SF114">
    <property type="entry name" value="METHYL-ACCEPTING CHEMOTAXIS PROTEIN MCPB"/>
    <property type="match status" value="1"/>
</dbReference>
<dbReference type="STRING" id="86666.SAMN04490247_1586"/>
<evidence type="ECO:0000256" key="4">
    <source>
        <dbReference type="ARBA" id="ARBA00022989"/>
    </source>
</evidence>
<feature type="domain" description="Methyl-accepting transducer" evidence="10">
    <location>
        <begin position="292"/>
        <end position="563"/>
    </location>
</feature>
<gene>
    <name evidence="12" type="ORF">SAMN04490247_1586</name>
</gene>
<evidence type="ECO:0000256" key="3">
    <source>
        <dbReference type="ARBA" id="ARBA00022692"/>
    </source>
</evidence>
<evidence type="ECO:0000259" key="11">
    <source>
        <dbReference type="PROSITE" id="PS50885"/>
    </source>
</evidence>
<keyword evidence="4 9" id="KW-1133">Transmembrane helix</keyword>
<evidence type="ECO:0000313" key="13">
    <source>
        <dbReference type="Proteomes" id="UP000199225"/>
    </source>
</evidence>
<dbReference type="Pfam" id="PF00015">
    <property type="entry name" value="MCPsignal"/>
    <property type="match status" value="1"/>
</dbReference>
<dbReference type="Pfam" id="PF00672">
    <property type="entry name" value="HAMP"/>
    <property type="match status" value="1"/>
</dbReference>
<dbReference type="Pfam" id="PF17200">
    <property type="entry name" value="sCache_2"/>
    <property type="match status" value="1"/>
</dbReference>
<evidence type="ECO:0000259" key="10">
    <source>
        <dbReference type="PROSITE" id="PS50111"/>
    </source>
</evidence>